<accession>A0A382E2A0</accession>
<reference evidence="2" key="1">
    <citation type="submission" date="2018-05" db="EMBL/GenBank/DDBJ databases">
        <authorList>
            <person name="Lanie J.A."/>
            <person name="Ng W.-L."/>
            <person name="Kazmierczak K.M."/>
            <person name="Andrzejewski T.M."/>
            <person name="Davidsen T.M."/>
            <person name="Wayne K.J."/>
            <person name="Tettelin H."/>
            <person name="Glass J.I."/>
            <person name="Rusch D."/>
            <person name="Podicherti R."/>
            <person name="Tsui H.-C.T."/>
            <person name="Winkler M.E."/>
        </authorList>
    </citation>
    <scope>NUCLEOTIDE SEQUENCE</scope>
</reference>
<feature type="non-terminal residue" evidence="2">
    <location>
        <position position="316"/>
    </location>
</feature>
<evidence type="ECO:0000256" key="1">
    <source>
        <dbReference type="SAM" id="Phobius"/>
    </source>
</evidence>
<gene>
    <name evidence="2" type="ORF">METZ01_LOCUS197750</name>
</gene>
<keyword evidence="1" id="KW-0472">Membrane</keyword>
<feature type="transmembrane region" description="Helical" evidence="1">
    <location>
        <begin position="6"/>
        <end position="24"/>
    </location>
</feature>
<proteinExistence type="predicted"/>
<organism evidence="2">
    <name type="scientific">marine metagenome</name>
    <dbReference type="NCBI Taxonomy" id="408172"/>
    <lineage>
        <taxon>unclassified sequences</taxon>
        <taxon>metagenomes</taxon>
        <taxon>ecological metagenomes</taxon>
    </lineage>
</organism>
<sequence>MPSENTIYLAALLFISALLGYLFLKFFDKDDSHTNISPEYLKGLKFLLNEQADKAINLFSEIVQFDDETIETHLALGVLFRKQGKIDQAVKLHQNIIVKKELPEQHYYQALEELAEDYYSAGLYDKSEELFIKLINIKGHRINSLNRLIQIYEYTRDWHHSISTLLLLNKLDPNNEYKKNESHYLCQIAENYIVSKDLEQATQYIDKAKQANPNSERILFLSFQIELHKANFNQTIKLYKDLAQVSNLGHLILLPEFFSMASSKGEVEKINHLLQTICLENHEVKKYLALLAIIDIGIDEEIILEAFYEYLSKELY</sequence>
<protein>
    <submittedName>
        <fullName evidence="2">Uncharacterized protein</fullName>
    </submittedName>
</protein>
<dbReference type="Gene3D" id="1.25.40.10">
    <property type="entry name" value="Tetratricopeptide repeat domain"/>
    <property type="match status" value="1"/>
</dbReference>
<keyword evidence="1" id="KW-1133">Transmembrane helix</keyword>
<dbReference type="Pfam" id="PF13176">
    <property type="entry name" value="TPR_7"/>
    <property type="match status" value="1"/>
</dbReference>
<dbReference type="EMBL" id="UINC01042364">
    <property type="protein sequence ID" value="SVB44896.1"/>
    <property type="molecule type" value="Genomic_DNA"/>
</dbReference>
<dbReference type="InterPro" id="IPR019734">
    <property type="entry name" value="TPR_rpt"/>
</dbReference>
<dbReference type="SUPFAM" id="SSF48452">
    <property type="entry name" value="TPR-like"/>
    <property type="match status" value="1"/>
</dbReference>
<dbReference type="AlphaFoldDB" id="A0A382E2A0"/>
<name>A0A382E2A0_9ZZZZ</name>
<dbReference type="SMART" id="SM00028">
    <property type="entry name" value="TPR"/>
    <property type="match status" value="5"/>
</dbReference>
<evidence type="ECO:0000313" key="2">
    <source>
        <dbReference type="EMBL" id="SVB44896.1"/>
    </source>
</evidence>
<keyword evidence="1" id="KW-0812">Transmembrane</keyword>
<dbReference type="InterPro" id="IPR011990">
    <property type="entry name" value="TPR-like_helical_dom_sf"/>
</dbReference>